<organism evidence="2">
    <name type="scientific">Salmonella sp. NCTC 3046</name>
    <dbReference type="NCBI Taxonomy" id="2583580"/>
    <lineage>
        <taxon>Bacteria</taxon>
        <taxon>Pseudomonadati</taxon>
        <taxon>Pseudomonadota</taxon>
        <taxon>Gammaproteobacteria</taxon>
        <taxon>Enterobacterales</taxon>
        <taxon>Enterobacteriaceae</taxon>
        <taxon>Salmonella</taxon>
    </lineage>
</organism>
<dbReference type="AlphaFoldDB" id="A0A509BVH3"/>
<gene>
    <name evidence="2" type="primary">SBOV07761</name>
    <name evidence="2" type="ORF">NCTC3046_03026</name>
</gene>
<sequence>MLIEKSGQLPRLSLKCKRHFIFQHSLNHIQCAFMIIIIGSVTGDLFNVFCGIVHRKGITRHFKHLCVIAAVANGDDILWRQIPAFQ</sequence>
<name>A0A509BVH3_9ENTR</name>
<keyword evidence="1" id="KW-0812">Transmembrane</keyword>
<evidence type="ECO:0000313" key="2">
    <source>
        <dbReference type="EMBL" id="VUC77371.1"/>
    </source>
</evidence>
<dbReference type="EMBL" id="CABFNX010000001">
    <property type="protein sequence ID" value="VUC77371.1"/>
    <property type="molecule type" value="Genomic_DNA"/>
</dbReference>
<feature type="transmembrane region" description="Helical" evidence="1">
    <location>
        <begin position="32"/>
        <end position="53"/>
    </location>
</feature>
<protein>
    <submittedName>
        <fullName evidence="2">Sugar phosphatase SupH</fullName>
    </submittedName>
</protein>
<accession>A0A509BVH3</accession>
<keyword evidence="1" id="KW-0472">Membrane</keyword>
<proteinExistence type="predicted"/>
<keyword evidence="1" id="KW-1133">Transmembrane helix</keyword>
<reference evidence="2" key="1">
    <citation type="submission" date="2019-06" db="EMBL/GenBank/DDBJ databases">
        <authorList>
            <consortium name="Pathogen Informatics"/>
        </authorList>
    </citation>
    <scope>NUCLEOTIDE SEQUENCE</scope>
    <source>
        <strain evidence="2">NCTC3046</strain>
    </source>
</reference>
<evidence type="ECO:0000256" key="1">
    <source>
        <dbReference type="SAM" id="Phobius"/>
    </source>
</evidence>